<dbReference type="EMBL" id="JBBUTI010000007">
    <property type="protein sequence ID" value="MEK8047059.1"/>
    <property type="molecule type" value="Genomic_DNA"/>
</dbReference>
<sequence length="472" mass="51962">MKPWLRPLTWVLVLLLLGGGTYWVAQNTYWAEEPTRTARRGAALTDHNYVLRQWLQAQGSSLTVVAQLDPLPPKGTTLVLGSDLWDMQQQRLQAVQQWVAQGGHLVVMANVLVDRTAEDAPDPLLAWLGLKLERPWEIRHRQKVAANHRNKAASAPTDNDDEEDDEDDEDADPVTGNHDTAPPSGADDRVLRDVINPREKVKCNWSVTEPEPGSANLGPDYAAHFTSHFPGLRTYALCTETNGVLRTTQAPRWGLQDALGWRVLRLPVGQGQVTVSTQYLLPNDVSELERDHPALMAATLDLHAGDAVWLAETEAMPVLPLWLWQVAPATCALLLLAAATALWRAVPRFGPLRQPAPDRRRSLTAQVEGTAAFLLHQRSPLLMQVQLRALRETWTRHGTASPAIAVAATWPELARAIAHATGLEAAALTAAGNPTTKPRTVRQLLHDLRLLETARRRILAAPRAPTSTGPQP</sequence>
<keyword evidence="4" id="KW-1185">Reference proteome</keyword>
<reference evidence="3 4" key="1">
    <citation type="submission" date="2024-04" db="EMBL/GenBank/DDBJ databases">
        <title>Novel species of the genus Ideonella isolated from streams.</title>
        <authorList>
            <person name="Lu H."/>
        </authorList>
    </citation>
    <scope>NUCLEOTIDE SEQUENCE [LARGE SCALE GENOMIC DNA]</scope>
    <source>
        <strain evidence="3 4">LYT19W</strain>
    </source>
</reference>
<protein>
    <submittedName>
        <fullName evidence="3">DUF4350 domain-containing protein</fullName>
    </submittedName>
</protein>
<name>A0ABU9C8L5_9BURK</name>
<evidence type="ECO:0000259" key="2">
    <source>
        <dbReference type="Pfam" id="PF14258"/>
    </source>
</evidence>
<gene>
    <name evidence="3" type="ORF">AACH00_11910</name>
</gene>
<feature type="domain" description="DUF4350" evidence="2">
    <location>
        <begin position="50"/>
        <end position="130"/>
    </location>
</feature>
<dbReference type="InterPro" id="IPR025646">
    <property type="entry name" value="DUF4350"/>
</dbReference>
<evidence type="ECO:0000313" key="3">
    <source>
        <dbReference type="EMBL" id="MEK8047059.1"/>
    </source>
</evidence>
<comment type="caution">
    <text evidence="3">The sequence shown here is derived from an EMBL/GenBank/DDBJ whole genome shotgun (WGS) entry which is preliminary data.</text>
</comment>
<organism evidence="3 4">
    <name type="scientific">Ideonella margarita</name>
    <dbReference type="NCBI Taxonomy" id="2984191"/>
    <lineage>
        <taxon>Bacteria</taxon>
        <taxon>Pseudomonadati</taxon>
        <taxon>Pseudomonadota</taxon>
        <taxon>Betaproteobacteria</taxon>
        <taxon>Burkholderiales</taxon>
        <taxon>Sphaerotilaceae</taxon>
        <taxon>Ideonella</taxon>
    </lineage>
</organism>
<evidence type="ECO:0000313" key="4">
    <source>
        <dbReference type="Proteomes" id="UP001379945"/>
    </source>
</evidence>
<accession>A0ABU9C8L5</accession>
<dbReference type="RefSeq" id="WP_341399358.1">
    <property type="nucleotide sequence ID" value="NZ_JBBUTI010000007.1"/>
</dbReference>
<feature type="compositionally biased region" description="Acidic residues" evidence="1">
    <location>
        <begin position="158"/>
        <end position="172"/>
    </location>
</feature>
<proteinExistence type="predicted"/>
<feature type="region of interest" description="Disordered" evidence="1">
    <location>
        <begin position="144"/>
        <end position="192"/>
    </location>
</feature>
<dbReference type="Pfam" id="PF14258">
    <property type="entry name" value="DUF4350"/>
    <property type="match status" value="1"/>
</dbReference>
<evidence type="ECO:0000256" key="1">
    <source>
        <dbReference type="SAM" id="MobiDB-lite"/>
    </source>
</evidence>
<dbReference type="Proteomes" id="UP001379945">
    <property type="component" value="Unassembled WGS sequence"/>
</dbReference>